<gene>
    <name evidence="2" type="ORF">S12H4_13590</name>
</gene>
<dbReference type="AlphaFoldDB" id="X1SLT2"/>
<accession>X1SLT2</accession>
<dbReference type="GO" id="GO:0003677">
    <property type="term" value="F:DNA binding"/>
    <property type="evidence" value="ECO:0007669"/>
    <property type="project" value="InterPro"/>
</dbReference>
<dbReference type="PROSITE" id="PS51740">
    <property type="entry name" value="SPOVT_ABRB"/>
    <property type="match status" value="1"/>
</dbReference>
<dbReference type="Pfam" id="PF04014">
    <property type="entry name" value="MazE_antitoxin"/>
    <property type="match status" value="1"/>
</dbReference>
<dbReference type="Gene3D" id="2.10.260.10">
    <property type="match status" value="1"/>
</dbReference>
<dbReference type="EMBL" id="BARW01006472">
    <property type="protein sequence ID" value="GAI76330.1"/>
    <property type="molecule type" value="Genomic_DNA"/>
</dbReference>
<feature type="domain" description="SpoVT-AbrB" evidence="1">
    <location>
        <begin position="1"/>
        <end position="46"/>
    </location>
</feature>
<dbReference type="SUPFAM" id="SSF89447">
    <property type="entry name" value="AbrB/MazE/MraZ-like"/>
    <property type="match status" value="1"/>
</dbReference>
<reference evidence="2" key="1">
    <citation type="journal article" date="2014" name="Front. Microbiol.">
        <title>High frequency of phylogenetically diverse reductive dehalogenase-homologous genes in deep subseafloor sedimentary metagenomes.</title>
        <authorList>
            <person name="Kawai M."/>
            <person name="Futagami T."/>
            <person name="Toyoda A."/>
            <person name="Takaki Y."/>
            <person name="Nishi S."/>
            <person name="Hori S."/>
            <person name="Arai W."/>
            <person name="Tsubouchi T."/>
            <person name="Morono Y."/>
            <person name="Uchiyama I."/>
            <person name="Ito T."/>
            <person name="Fujiyama A."/>
            <person name="Inagaki F."/>
            <person name="Takami H."/>
        </authorList>
    </citation>
    <scope>NUCLEOTIDE SEQUENCE</scope>
    <source>
        <strain evidence="2">Expedition CK06-06</strain>
    </source>
</reference>
<evidence type="ECO:0000313" key="2">
    <source>
        <dbReference type="EMBL" id="GAI76330.1"/>
    </source>
</evidence>
<protein>
    <recommendedName>
        <fullName evidence="1">SpoVT-AbrB domain-containing protein</fullName>
    </recommendedName>
</protein>
<dbReference type="NCBIfam" id="TIGR01439">
    <property type="entry name" value="lp_hng_hel_AbrB"/>
    <property type="match status" value="1"/>
</dbReference>
<evidence type="ECO:0000259" key="1">
    <source>
        <dbReference type="PROSITE" id="PS51740"/>
    </source>
</evidence>
<name>X1SLT2_9ZZZZ</name>
<proteinExistence type="predicted"/>
<dbReference type="InterPro" id="IPR037914">
    <property type="entry name" value="SpoVT-AbrB_sf"/>
</dbReference>
<dbReference type="InterPro" id="IPR007159">
    <property type="entry name" value="SpoVT-AbrB_dom"/>
</dbReference>
<dbReference type="SMART" id="SM00966">
    <property type="entry name" value="SpoVT_AbrB"/>
    <property type="match status" value="1"/>
</dbReference>
<sequence length="140" mass="15952">MPIVKIGPKHQVTIPKEVFNQLHLKPGDFLEAITQGGKIIMVPRQLAAKAPAPSLTKKQQEILSQAKEKTEQIQKDILHSQGLNKEEIKVACKVGLIDPDQAWWWTEEWQKKEREAEKDVKEGKVKKFANVEDLIKSLHS</sequence>
<comment type="caution">
    <text evidence="2">The sequence shown here is derived from an EMBL/GenBank/DDBJ whole genome shotgun (WGS) entry which is preliminary data.</text>
</comment>
<organism evidence="2">
    <name type="scientific">marine sediment metagenome</name>
    <dbReference type="NCBI Taxonomy" id="412755"/>
    <lineage>
        <taxon>unclassified sequences</taxon>
        <taxon>metagenomes</taxon>
        <taxon>ecological metagenomes</taxon>
    </lineage>
</organism>